<accession>A0A0N0VGX2</accession>
<dbReference type="Proteomes" id="UP000037923">
    <property type="component" value="Unassembled WGS sequence"/>
</dbReference>
<feature type="compositionally biased region" description="Acidic residues" evidence="1">
    <location>
        <begin position="431"/>
        <end position="442"/>
    </location>
</feature>
<dbReference type="OMA" id="TQEEWPV"/>
<dbReference type="AlphaFoldDB" id="A0A0N0VGX2"/>
<reference evidence="2 3" key="1">
    <citation type="submission" date="2015-07" db="EMBL/GenBank/DDBJ databases">
        <title>High-quality genome of monoxenous trypanosomatid Leptomonas pyrrhocoris.</title>
        <authorList>
            <person name="Flegontov P."/>
            <person name="Butenko A."/>
            <person name="Firsov S."/>
            <person name="Vlcek C."/>
            <person name="Logacheva M.D."/>
            <person name="Field M."/>
            <person name="Filatov D."/>
            <person name="Flegontova O."/>
            <person name="Gerasimov E."/>
            <person name="Jackson A.P."/>
            <person name="Kelly S."/>
            <person name="Opperdoes F."/>
            <person name="O'Reilly A."/>
            <person name="Votypka J."/>
            <person name="Yurchenko V."/>
            <person name="Lukes J."/>
        </authorList>
    </citation>
    <scope>NUCLEOTIDE SEQUENCE [LARGE SCALE GENOMIC DNA]</scope>
    <source>
        <strain evidence="2">H10</strain>
    </source>
</reference>
<keyword evidence="3" id="KW-1185">Reference proteome</keyword>
<gene>
    <name evidence="2" type="ORF">ABB37_02040</name>
</gene>
<dbReference type="GeneID" id="26902335"/>
<evidence type="ECO:0000313" key="2">
    <source>
        <dbReference type="EMBL" id="KPA83838.1"/>
    </source>
</evidence>
<feature type="region of interest" description="Disordered" evidence="1">
    <location>
        <begin position="418"/>
        <end position="450"/>
    </location>
</feature>
<dbReference type="OrthoDB" id="252718at2759"/>
<proteinExistence type="predicted"/>
<comment type="caution">
    <text evidence="2">The sequence shown here is derived from an EMBL/GenBank/DDBJ whole genome shotgun (WGS) entry which is preliminary data.</text>
</comment>
<evidence type="ECO:0000313" key="3">
    <source>
        <dbReference type="Proteomes" id="UP000037923"/>
    </source>
</evidence>
<evidence type="ECO:0000256" key="1">
    <source>
        <dbReference type="SAM" id="MobiDB-lite"/>
    </source>
</evidence>
<name>A0A0N0VGX2_LEPPY</name>
<protein>
    <submittedName>
        <fullName evidence="2">Uncharacterized protein</fullName>
    </submittedName>
</protein>
<dbReference type="RefSeq" id="XP_015662277.1">
    <property type="nucleotide sequence ID" value="XM_015798799.1"/>
</dbReference>
<sequence>MDSTPTPTPSTAPAWAEFTHDICEQLNCSKCIVLVGEAALIDPVKQLVDEACRNAAVVKAFTGVAKGGAATEQCCAPTDMPHVTFTSEENQQMAQKCMAVFGRVPFLAVLDMRDDDDEHSFVMDLQGRISADMPATTAAALTKATVEFLIRVGRGSEPRCRQGAAPPPHDVFEPTHGAVLCEGRAAVTSTFPRLIGITQADTATTSGLGSCSTATPTCGALCVFWSYRCPCCPGVLMLIEALVNLIRLVAARHAEHPSGNVSFAFPFVAANIDDNDFTQEEWPVAEREQVVPSLVAYPPPSYKPVVFTGERLPIRLVSFICHHCLPSGELVACTPHIMEEVSSVASKLSIDELMTVMEEGSEGYEAATQAYAAFTRADATAEARESLYASLHDARAAALPFSLEAEVRRMAAEGGAAAAGSLSDAVRESEDGGEEVDEEDDAAELKGGGRAATAVATASATAAPVVTAASSYKRSRE</sequence>
<dbReference type="VEuPathDB" id="TriTrypDB:LpyrH10_03_1910"/>
<dbReference type="EMBL" id="LGTL01000003">
    <property type="protein sequence ID" value="KPA83838.1"/>
    <property type="molecule type" value="Genomic_DNA"/>
</dbReference>
<organism evidence="2 3">
    <name type="scientific">Leptomonas pyrrhocoris</name>
    <name type="common">Firebug parasite</name>
    <dbReference type="NCBI Taxonomy" id="157538"/>
    <lineage>
        <taxon>Eukaryota</taxon>
        <taxon>Discoba</taxon>
        <taxon>Euglenozoa</taxon>
        <taxon>Kinetoplastea</taxon>
        <taxon>Metakinetoplastina</taxon>
        <taxon>Trypanosomatida</taxon>
        <taxon>Trypanosomatidae</taxon>
        <taxon>Leishmaniinae</taxon>
        <taxon>Leptomonas</taxon>
    </lineage>
</organism>